<dbReference type="Gene3D" id="1.25.40.10">
    <property type="entry name" value="Tetratricopeptide repeat domain"/>
    <property type="match status" value="2"/>
</dbReference>
<gene>
    <name evidence="5" type="ORF">M408DRAFT_211429</name>
</gene>
<name>A0A0C2X890_SERVB</name>
<dbReference type="PROSITE" id="PS51635">
    <property type="entry name" value="PNPLA"/>
    <property type="match status" value="1"/>
</dbReference>
<dbReference type="SUPFAM" id="SSF52151">
    <property type="entry name" value="FabD/lysophospholipase-like"/>
    <property type="match status" value="1"/>
</dbReference>
<dbReference type="PANTHER" id="PTHR46082">
    <property type="entry name" value="ATP/GTP-BINDING PROTEIN-RELATED"/>
    <property type="match status" value="1"/>
</dbReference>
<keyword evidence="1" id="KW-0443">Lipid metabolism</keyword>
<evidence type="ECO:0000313" key="6">
    <source>
        <dbReference type="Proteomes" id="UP000054097"/>
    </source>
</evidence>
<reference evidence="5 6" key="1">
    <citation type="submission" date="2014-04" db="EMBL/GenBank/DDBJ databases">
        <authorList>
            <consortium name="DOE Joint Genome Institute"/>
            <person name="Kuo A."/>
            <person name="Zuccaro A."/>
            <person name="Kohler A."/>
            <person name="Nagy L.G."/>
            <person name="Floudas D."/>
            <person name="Copeland A."/>
            <person name="Barry K.W."/>
            <person name="Cichocki N."/>
            <person name="Veneault-Fourrey C."/>
            <person name="LaButti K."/>
            <person name="Lindquist E.A."/>
            <person name="Lipzen A."/>
            <person name="Lundell T."/>
            <person name="Morin E."/>
            <person name="Murat C."/>
            <person name="Sun H."/>
            <person name="Tunlid A."/>
            <person name="Henrissat B."/>
            <person name="Grigoriev I.V."/>
            <person name="Hibbett D.S."/>
            <person name="Martin F."/>
            <person name="Nordberg H.P."/>
            <person name="Cantor M.N."/>
            <person name="Hua S.X."/>
        </authorList>
    </citation>
    <scope>NUCLEOTIDE SEQUENCE [LARGE SCALE GENOMIC DNA]</scope>
    <source>
        <strain evidence="5 6">MAFF 305830</strain>
    </source>
</reference>
<evidence type="ECO:0000256" key="1">
    <source>
        <dbReference type="ARBA" id="ARBA00023098"/>
    </source>
</evidence>
<protein>
    <recommendedName>
        <fullName evidence="4">PNPLA domain-containing protein</fullName>
    </recommendedName>
</protein>
<feature type="compositionally biased region" description="Polar residues" evidence="3">
    <location>
        <begin position="1179"/>
        <end position="1196"/>
    </location>
</feature>
<accession>A0A0C2X890</accession>
<dbReference type="EMBL" id="KN824314">
    <property type="protein sequence ID" value="KIM25472.1"/>
    <property type="molecule type" value="Genomic_DNA"/>
</dbReference>
<dbReference type="PANTHER" id="PTHR46082:SF6">
    <property type="entry name" value="AAA+ ATPASE DOMAIN-CONTAINING PROTEIN-RELATED"/>
    <property type="match status" value="1"/>
</dbReference>
<dbReference type="OrthoDB" id="20872at2759"/>
<proteinExistence type="predicted"/>
<evidence type="ECO:0000256" key="3">
    <source>
        <dbReference type="SAM" id="MobiDB-lite"/>
    </source>
</evidence>
<keyword evidence="6" id="KW-1185">Reference proteome</keyword>
<evidence type="ECO:0000256" key="2">
    <source>
        <dbReference type="PROSITE-ProRule" id="PRU01161"/>
    </source>
</evidence>
<sequence>MLEEFLHRVGWSKKVEQPLHPCDYFHLIAGVGASGFAVALLVRLQLSIEDTIQEFIQLWKTVFADSSVEPATRSHLLETFMKDLLKRRGFAEDVKFLSERTGPVQASAIICTSPSAALNFCQKLRTYRSPATPIDVTLVDAVRATCSLPGLFLPVRIGPESREWEARSGQVEFSNPIREAILEAHAIYDGRRKVSCILSLGCGRPKLSFSEQLRVRSPQAQLSWNASLSSDRVATEMEAQLGASSIYYRFSVEIGLHSYEEVPLHDLGVIEATTKAYLGHPKVSREFETSASISQGAGECTLDDIYRSPSRLFVNTQGIPPLSASFVPRKRLMDTIHSKLASLDAQSQRRLVLSGLSGIGKTQIVSSFLRTPGHGFGPIIFVESSSQDSIERGLVSRVSAIGVEYRCITVSEALHKLAQPDQNTKSWIIVFDNANDPKVELSRYFPPCEFGVIIITTQNPEFGLLAPSAHIRVDLMSDEEAIATLLKSAFPSGSDPTEDNYHYAEEIVSELGFLPVAVVQAGYFIRKHRCISTYVERLRENRAEILNRPAAAQFDNHYHGIYTALNVTWPKLSQSAQRFLSLLAFVQYTGFPLELIYRAGPSGFQYEAFTIFDRPPECIDATKLLCKTFYRNRGQRKPWNRQYVEDIVDELEQYSLVTPVTHFTDTTLRLHPLVHAFAHDRLDPRSRTLYWAAAVRLLVCGSGEENQDLYEALSPHLKVLLDQRGPINANDLGGIANILYYEGKIEEATSIWEDIRNKAIAKYGEDNLRSSEATLQLAKMYWERVDRRIEARIWEDRVVGLRMELLSRDNPLTARAMSQRARGLEYRNLLSEAEDVRLEVLRILEKHFGSDSEEVLLEKENLAQTYRYRQKWSDAQNLWTEIWQARVAINGEKHWRTLKAMESLANLYDVVGGEGASLAHTEVDGKHGKVAEKLWQDVIAARTKMKGPLHPDTLYAQQSLAWCYEVQRRDAEAEAQWNEVLLLREKVQGSSHEATWQAMNALAFFDHKNGRDKQAEVRWRMTIDASESQGVVSRQSSKAMESLAKLFKKQGREKEASHLHAKISSLTPSRDRDIHSRYHKALNMLLQTRNEGPDTQVHGNKFNGPRPGMLTQHSNQSNGSTYSQMIKSYSGPPTAGSHGEAHFLAHASELLAGQHSVGQMTDSPSYIRNLRSAWRSPEVPNTGSALRTTPEKSSNTSRRETDIITVSLPTVIVGDIDASLVSLFEAVENQSDVVEQWKDDRAEISERLLSPIHGGNPDNEGLRAPHVTPALVRDESLPQVSDVVLVPVQTTPETDVQSNDNLYASCFQPCVTSVGYLVDRFKGALVGGE</sequence>
<dbReference type="InterPro" id="IPR002641">
    <property type="entry name" value="PNPLA_dom"/>
</dbReference>
<dbReference type="GO" id="GO:0046486">
    <property type="term" value="P:glycerolipid metabolic process"/>
    <property type="evidence" value="ECO:0007669"/>
    <property type="project" value="UniProtKB-ARBA"/>
</dbReference>
<feature type="domain" description="PNPLA" evidence="4">
    <location>
        <begin position="1"/>
        <end position="181"/>
    </location>
</feature>
<dbReference type="InterPro" id="IPR011990">
    <property type="entry name" value="TPR-like_helical_dom_sf"/>
</dbReference>
<dbReference type="SUPFAM" id="SSF48452">
    <property type="entry name" value="TPR-like"/>
    <property type="match status" value="2"/>
</dbReference>
<dbReference type="Gene3D" id="3.40.1090.10">
    <property type="entry name" value="Cytosolic phospholipase A2 catalytic domain"/>
    <property type="match status" value="1"/>
</dbReference>
<comment type="caution">
    <text evidence="2">Lacks conserved residue(s) required for the propagation of feature annotation.</text>
</comment>
<dbReference type="Proteomes" id="UP000054097">
    <property type="component" value="Unassembled WGS sequence"/>
</dbReference>
<reference evidence="6" key="2">
    <citation type="submission" date="2015-01" db="EMBL/GenBank/DDBJ databases">
        <title>Evolutionary Origins and Diversification of the Mycorrhizal Mutualists.</title>
        <authorList>
            <consortium name="DOE Joint Genome Institute"/>
            <consortium name="Mycorrhizal Genomics Consortium"/>
            <person name="Kohler A."/>
            <person name="Kuo A."/>
            <person name="Nagy L.G."/>
            <person name="Floudas D."/>
            <person name="Copeland A."/>
            <person name="Barry K.W."/>
            <person name="Cichocki N."/>
            <person name="Veneault-Fourrey C."/>
            <person name="LaButti K."/>
            <person name="Lindquist E.A."/>
            <person name="Lipzen A."/>
            <person name="Lundell T."/>
            <person name="Morin E."/>
            <person name="Murat C."/>
            <person name="Riley R."/>
            <person name="Ohm R."/>
            <person name="Sun H."/>
            <person name="Tunlid A."/>
            <person name="Henrissat B."/>
            <person name="Grigoriev I.V."/>
            <person name="Hibbett D.S."/>
            <person name="Martin F."/>
        </authorList>
    </citation>
    <scope>NUCLEOTIDE SEQUENCE [LARGE SCALE GENOMIC DNA]</scope>
    <source>
        <strain evidence="6">MAFF 305830</strain>
    </source>
</reference>
<dbReference type="SUPFAM" id="SSF52540">
    <property type="entry name" value="P-loop containing nucleoside triphosphate hydrolases"/>
    <property type="match status" value="1"/>
</dbReference>
<dbReference type="GO" id="GO:0043531">
    <property type="term" value="F:ADP binding"/>
    <property type="evidence" value="ECO:0007669"/>
    <property type="project" value="InterPro"/>
</dbReference>
<dbReference type="InterPro" id="IPR027417">
    <property type="entry name" value="P-loop_NTPase"/>
</dbReference>
<dbReference type="Gene3D" id="3.40.50.300">
    <property type="entry name" value="P-loop containing nucleotide triphosphate hydrolases"/>
    <property type="match status" value="1"/>
</dbReference>
<evidence type="ECO:0000259" key="4">
    <source>
        <dbReference type="PROSITE" id="PS51635"/>
    </source>
</evidence>
<organism evidence="5 6">
    <name type="scientific">Serendipita vermifera MAFF 305830</name>
    <dbReference type="NCBI Taxonomy" id="933852"/>
    <lineage>
        <taxon>Eukaryota</taxon>
        <taxon>Fungi</taxon>
        <taxon>Dikarya</taxon>
        <taxon>Basidiomycota</taxon>
        <taxon>Agaricomycotina</taxon>
        <taxon>Agaricomycetes</taxon>
        <taxon>Sebacinales</taxon>
        <taxon>Serendipitaceae</taxon>
        <taxon>Serendipita</taxon>
    </lineage>
</organism>
<dbReference type="InterPro" id="IPR016035">
    <property type="entry name" value="Acyl_Trfase/lysoPLipase"/>
</dbReference>
<feature type="region of interest" description="Disordered" evidence="3">
    <location>
        <begin position="1176"/>
        <end position="1198"/>
    </location>
</feature>
<evidence type="ECO:0000313" key="5">
    <source>
        <dbReference type="EMBL" id="KIM25472.1"/>
    </source>
</evidence>
<dbReference type="HOGENOM" id="CLU_000288_125_6_1"/>
<dbReference type="InterPro" id="IPR053137">
    <property type="entry name" value="NLR-like"/>
</dbReference>
<dbReference type="Pfam" id="PF01734">
    <property type="entry name" value="Patatin"/>
    <property type="match status" value="1"/>
</dbReference>